<proteinExistence type="predicted"/>
<name>A0ABR1T7K6_9PEZI</name>
<keyword evidence="4" id="KW-1185">Reference proteome</keyword>
<organism evidence="3 4">
    <name type="scientific">Apiospora phragmitis</name>
    <dbReference type="NCBI Taxonomy" id="2905665"/>
    <lineage>
        <taxon>Eukaryota</taxon>
        <taxon>Fungi</taxon>
        <taxon>Dikarya</taxon>
        <taxon>Ascomycota</taxon>
        <taxon>Pezizomycotina</taxon>
        <taxon>Sordariomycetes</taxon>
        <taxon>Xylariomycetidae</taxon>
        <taxon>Amphisphaeriales</taxon>
        <taxon>Apiosporaceae</taxon>
        <taxon>Apiospora</taxon>
    </lineage>
</organism>
<protein>
    <recommendedName>
        <fullName evidence="2">2EXR domain-containing protein</fullName>
    </recommendedName>
</protein>
<reference evidence="3 4" key="1">
    <citation type="submission" date="2023-01" db="EMBL/GenBank/DDBJ databases">
        <title>Analysis of 21 Apiospora genomes using comparative genomics revels a genus with tremendous synthesis potential of carbohydrate active enzymes and secondary metabolites.</title>
        <authorList>
            <person name="Sorensen T."/>
        </authorList>
    </citation>
    <scope>NUCLEOTIDE SEQUENCE [LARGE SCALE GENOMIC DNA]</scope>
    <source>
        <strain evidence="3 4">CBS 135458</strain>
    </source>
</reference>
<dbReference type="EMBL" id="JAQQWL010000013">
    <property type="protein sequence ID" value="KAK8042412.1"/>
    <property type="molecule type" value="Genomic_DNA"/>
</dbReference>
<dbReference type="InterPro" id="IPR045518">
    <property type="entry name" value="2EXR"/>
</dbReference>
<dbReference type="Pfam" id="PF20150">
    <property type="entry name" value="2EXR"/>
    <property type="match status" value="1"/>
</dbReference>
<feature type="domain" description="2EXR" evidence="2">
    <location>
        <begin position="63"/>
        <end position="132"/>
    </location>
</feature>
<sequence length="240" mass="27100">MAQTIDIIPSPEDDAAAGTVENGVITPPATPPSRDTIATPEIRDTKRAADGAVKAPPRKPTRFPLFNRLPPELRQIIWNMAAEEGQDIELRQACRCSSNPGRVHFEVNMELLKRRLALVHACRESRWVLAPRFDAFKYNRRGVVEARGGFRLRPTRPGAGDMEGDADMPELTWNMDHGYVPVLLSWRHNEHPHMLVDCRQDTLYGRLNWGDAPYCVTRRYVSRCAFKRPEALLAPASAHT</sequence>
<dbReference type="Proteomes" id="UP001480595">
    <property type="component" value="Unassembled WGS sequence"/>
</dbReference>
<gene>
    <name evidence="3" type="ORF">PG994_012895</name>
</gene>
<accession>A0ABR1T7K6</accession>
<evidence type="ECO:0000313" key="4">
    <source>
        <dbReference type="Proteomes" id="UP001480595"/>
    </source>
</evidence>
<evidence type="ECO:0000313" key="3">
    <source>
        <dbReference type="EMBL" id="KAK8042412.1"/>
    </source>
</evidence>
<feature type="region of interest" description="Disordered" evidence="1">
    <location>
        <begin position="1"/>
        <end position="62"/>
    </location>
</feature>
<dbReference type="GeneID" id="92097367"/>
<evidence type="ECO:0000259" key="2">
    <source>
        <dbReference type="Pfam" id="PF20150"/>
    </source>
</evidence>
<evidence type="ECO:0000256" key="1">
    <source>
        <dbReference type="SAM" id="MobiDB-lite"/>
    </source>
</evidence>
<comment type="caution">
    <text evidence="3">The sequence shown here is derived from an EMBL/GenBank/DDBJ whole genome shotgun (WGS) entry which is preliminary data.</text>
</comment>
<dbReference type="RefSeq" id="XP_066709265.1">
    <property type="nucleotide sequence ID" value="XM_066864304.1"/>
</dbReference>